<evidence type="ECO:0000256" key="12">
    <source>
        <dbReference type="ARBA" id="ARBA00056637"/>
    </source>
</evidence>
<keyword evidence="9" id="KW-0411">Iron-sulfur</keyword>
<dbReference type="GO" id="GO:0005759">
    <property type="term" value="C:mitochondrial matrix"/>
    <property type="evidence" value="ECO:0007669"/>
    <property type="project" value="UniProtKB-ARBA"/>
</dbReference>
<name>A0AAJ7U208_PETMA</name>
<dbReference type="HAMAP" id="MF_02040">
    <property type="entry name" value="Mrp_NBP35"/>
    <property type="match status" value="1"/>
</dbReference>
<keyword evidence="5" id="KW-0547">Nucleotide-binding</keyword>
<dbReference type="InterPro" id="IPR019591">
    <property type="entry name" value="Mrp/NBP35_ATP-bd"/>
</dbReference>
<evidence type="ECO:0000256" key="10">
    <source>
        <dbReference type="ARBA" id="ARBA00023128"/>
    </source>
</evidence>
<dbReference type="KEGG" id="pmrn:116951975"/>
<dbReference type="GO" id="GO:0016226">
    <property type="term" value="P:iron-sulfur cluster assembly"/>
    <property type="evidence" value="ECO:0007669"/>
    <property type="project" value="InterPro"/>
</dbReference>
<evidence type="ECO:0000256" key="1">
    <source>
        <dbReference type="ARBA" id="ARBA00001966"/>
    </source>
</evidence>
<sequence length="311" mass="33304">MWSASRAVAVARALGARSLAQVTDHQRELQARGLPRRRAVPGVKRVLCVASGKGGVGKSTLASTRSLAQSRCTRAPVNLALGLQAVTEGERVGLLDLDVFGPSLPRLMNLKGQPELTAGNNLMKPLINFGIPCMSMGFLMEEGAPLVWRGLMVMSAVERLIRKVEWGELEYLVVDLPPGTGDVQLSLSQLLHLQGAVIVSTPQDLALMDARRGAEMFKKVDVPVLGVVENMSVFTCPACGHRTHIFGAEGARQMATSLGLRFLGEVPLHISIRESSDSGKPIVISKPGSPEAEAYLTIAKEVIKSLGELQT</sequence>
<reference evidence="16" key="1">
    <citation type="submission" date="2025-08" db="UniProtKB">
        <authorList>
            <consortium name="RefSeq"/>
        </authorList>
    </citation>
    <scope>IDENTIFICATION</scope>
    <source>
        <tissue evidence="16">Sperm</tissue>
    </source>
</reference>
<gene>
    <name evidence="16" type="primary">NUBPL</name>
</gene>
<dbReference type="GO" id="GO:0051539">
    <property type="term" value="F:4 iron, 4 sulfur cluster binding"/>
    <property type="evidence" value="ECO:0007669"/>
    <property type="project" value="UniProtKB-KW"/>
</dbReference>
<dbReference type="SUPFAM" id="SSF52540">
    <property type="entry name" value="P-loop containing nucleoside triphosphate hydrolases"/>
    <property type="match status" value="1"/>
</dbReference>
<keyword evidence="15" id="KW-1185">Reference proteome</keyword>
<comment type="subcellular location">
    <subcellularLocation>
        <location evidence="2">Mitochondrion</location>
    </subcellularLocation>
</comment>
<comment type="similarity">
    <text evidence="11">Belongs to the Mrp/NBP35 ATP-binding proteins family.</text>
</comment>
<evidence type="ECO:0000256" key="8">
    <source>
        <dbReference type="ARBA" id="ARBA00023004"/>
    </source>
</evidence>
<organism evidence="15 16">
    <name type="scientific">Petromyzon marinus</name>
    <name type="common">Sea lamprey</name>
    <dbReference type="NCBI Taxonomy" id="7757"/>
    <lineage>
        <taxon>Eukaryota</taxon>
        <taxon>Metazoa</taxon>
        <taxon>Chordata</taxon>
        <taxon>Craniata</taxon>
        <taxon>Vertebrata</taxon>
        <taxon>Cyclostomata</taxon>
        <taxon>Hyperoartia</taxon>
        <taxon>Petromyzontiformes</taxon>
        <taxon>Petromyzontidae</taxon>
        <taxon>Petromyzon</taxon>
    </lineage>
</organism>
<evidence type="ECO:0000256" key="4">
    <source>
        <dbReference type="ARBA" id="ARBA00022723"/>
    </source>
</evidence>
<dbReference type="CTD" id="80224"/>
<evidence type="ECO:0000256" key="2">
    <source>
        <dbReference type="ARBA" id="ARBA00004173"/>
    </source>
</evidence>
<dbReference type="InterPro" id="IPR044304">
    <property type="entry name" value="NUBPL-like"/>
</dbReference>
<dbReference type="AlphaFoldDB" id="A0AAJ7U208"/>
<keyword evidence="4" id="KW-0479">Metal-binding</keyword>
<keyword evidence="8" id="KW-0408">Iron</keyword>
<proteinExistence type="inferred from homology"/>
<dbReference type="PANTHER" id="PTHR42961">
    <property type="entry name" value="IRON-SULFUR PROTEIN NUBPL"/>
    <property type="match status" value="1"/>
</dbReference>
<dbReference type="CDD" id="cd02037">
    <property type="entry name" value="Mrp_NBP35"/>
    <property type="match status" value="1"/>
</dbReference>
<evidence type="ECO:0000256" key="9">
    <source>
        <dbReference type="ARBA" id="ARBA00023014"/>
    </source>
</evidence>
<dbReference type="Pfam" id="PF10609">
    <property type="entry name" value="ParA"/>
    <property type="match status" value="1"/>
</dbReference>
<dbReference type="RefSeq" id="XP_032826817.1">
    <property type="nucleotide sequence ID" value="XM_032970926.1"/>
</dbReference>
<evidence type="ECO:0000256" key="5">
    <source>
        <dbReference type="ARBA" id="ARBA00022741"/>
    </source>
</evidence>
<comment type="function">
    <text evidence="12">Iron-sulfur cluster transfer protein involved in the assembly of the mitochondrial membrane respiratory chain NADH dehydrogenase (Complex I). May deliver one or more Fe-S clusters to complex I subunits.</text>
</comment>
<evidence type="ECO:0000313" key="15">
    <source>
        <dbReference type="Proteomes" id="UP001318040"/>
    </source>
</evidence>
<dbReference type="GO" id="GO:0140663">
    <property type="term" value="F:ATP-dependent FeS chaperone activity"/>
    <property type="evidence" value="ECO:0007669"/>
    <property type="project" value="InterPro"/>
</dbReference>
<dbReference type="GO" id="GO:0032981">
    <property type="term" value="P:mitochondrial respiratory chain complex I assembly"/>
    <property type="evidence" value="ECO:0007669"/>
    <property type="project" value="TreeGrafter"/>
</dbReference>
<dbReference type="Gene3D" id="3.40.50.300">
    <property type="entry name" value="P-loop containing nucleotide triphosphate hydrolases"/>
    <property type="match status" value="1"/>
</dbReference>
<evidence type="ECO:0000256" key="11">
    <source>
        <dbReference type="ARBA" id="ARBA00024036"/>
    </source>
</evidence>
<dbReference type="GO" id="GO:0005524">
    <property type="term" value="F:ATP binding"/>
    <property type="evidence" value="ECO:0007669"/>
    <property type="project" value="UniProtKB-KW"/>
</dbReference>
<evidence type="ECO:0000256" key="6">
    <source>
        <dbReference type="ARBA" id="ARBA00022840"/>
    </source>
</evidence>
<dbReference type="InterPro" id="IPR027417">
    <property type="entry name" value="P-loop_NTPase"/>
</dbReference>
<evidence type="ECO:0000313" key="16">
    <source>
        <dbReference type="RefSeq" id="XP_032826817.1"/>
    </source>
</evidence>
<accession>A0AAJ7U208</accession>
<dbReference type="GeneID" id="116951975"/>
<dbReference type="PANTHER" id="PTHR42961:SF2">
    <property type="entry name" value="IRON-SULFUR PROTEIN NUBPL"/>
    <property type="match status" value="1"/>
</dbReference>
<keyword evidence="7" id="KW-0809">Transit peptide</keyword>
<evidence type="ECO:0000256" key="13">
    <source>
        <dbReference type="ARBA" id="ARBA00069083"/>
    </source>
</evidence>
<protein>
    <recommendedName>
        <fullName evidence="13">Iron-sulfur cluster transfer protein NUBPL</fullName>
    </recommendedName>
    <alternativeName>
        <fullName evidence="14">Nucleotide-binding protein-like</fullName>
    </alternativeName>
</protein>
<keyword evidence="10" id="KW-0496">Mitochondrion</keyword>
<keyword evidence="6" id="KW-0067">ATP-binding</keyword>
<evidence type="ECO:0000256" key="3">
    <source>
        <dbReference type="ARBA" id="ARBA00022485"/>
    </source>
</evidence>
<dbReference type="Proteomes" id="UP001318040">
    <property type="component" value="Chromosome 3"/>
</dbReference>
<dbReference type="FunFam" id="3.40.50.300:FF:000709">
    <property type="entry name" value="Iron-sulfur protein NUBPL isoform X1"/>
    <property type="match status" value="1"/>
</dbReference>
<keyword evidence="3" id="KW-0004">4Fe-4S</keyword>
<evidence type="ECO:0000256" key="14">
    <source>
        <dbReference type="ARBA" id="ARBA00081370"/>
    </source>
</evidence>
<dbReference type="GO" id="GO:0046872">
    <property type="term" value="F:metal ion binding"/>
    <property type="evidence" value="ECO:0007669"/>
    <property type="project" value="UniProtKB-KW"/>
</dbReference>
<evidence type="ECO:0000256" key="7">
    <source>
        <dbReference type="ARBA" id="ARBA00022946"/>
    </source>
</evidence>
<dbReference type="InterPro" id="IPR033756">
    <property type="entry name" value="YlxH/NBP35"/>
</dbReference>
<comment type="cofactor">
    <cofactor evidence="1">
        <name>[4Fe-4S] cluster</name>
        <dbReference type="ChEBI" id="CHEBI:49883"/>
    </cofactor>
</comment>